<accession>A0A6J4SEE9</accession>
<evidence type="ECO:0000256" key="1">
    <source>
        <dbReference type="SAM" id="MobiDB-lite"/>
    </source>
</evidence>
<proteinExistence type="predicted"/>
<dbReference type="AlphaFoldDB" id="A0A6J4SEE9"/>
<feature type="region of interest" description="Disordered" evidence="1">
    <location>
        <begin position="80"/>
        <end position="118"/>
    </location>
</feature>
<evidence type="ECO:0000313" key="2">
    <source>
        <dbReference type="EMBL" id="CAA9491901.1"/>
    </source>
</evidence>
<gene>
    <name evidence="2" type="ORF">AVDCRST_MAG65-2069</name>
</gene>
<dbReference type="EMBL" id="CADCVL010000363">
    <property type="protein sequence ID" value="CAA9491901.1"/>
    <property type="molecule type" value="Genomic_DNA"/>
</dbReference>
<name>A0A6J4SEE9_9ACTN</name>
<sequence>MVGRERDEVLRAEAADRSGMRVAAAGDGADDQVAVGDDAARATLLDHEDGADIAVAHGLSHVDQIGGGLDRPRVVGHQLADRLGHGGSSRRVCDPRSRAQQRANAKFLPVRTSTRRST</sequence>
<reference evidence="2" key="1">
    <citation type="submission" date="2020-02" db="EMBL/GenBank/DDBJ databases">
        <authorList>
            <person name="Meier V. D."/>
        </authorList>
    </citation>
    <scope>NUCLEOTIDE SEQUENCE</scope>
    <source>
        <strain evidence="2">AVDCRST_MAG65</strain>
    </source>
</reference>
<organism evidence="2">
    <name type="scientific">uncultured Solirubrobacteraceae bacterium</name>
    <dbReference type="NCBI Taxonomy" id="1162706"/>
    <lineage>
        <taxon>Bacteria</taxon>
        <taxon>Bacillati</taxon>
        <taxon>Actinomycetota</taxon>
        <taxon>Thermoleophilia</taxon>
        <taxon>Solirubrobacterales</taxon>
        <taxon>Solirubrobacteraceae</taxon>
        <taxon>environmental samples</taxon>
    </lineage>
</organism>
<protein>
    <submittedName>
        <fullName evidence="2">Uncharacterized protein</fullName>
    </submittedName>
</protein>